<organism evidence="1">
    <name type="scientific">uncultured Sulfurovum sp</name>
    <dbReference type="NCBI Taxonomy" id="269237"/>
    <lineage>
        <taxon>Bacteria</taxon>
        <taxon>Pseudomonadati</taxon>
        <taxon>Campylobacterota</taxon>
        <taxon>Epsilonproteobacteria</taxon>
        <taxon>Campylobacterales</taxon>
        <taxon>Sulfurovaceae</taxon>
        <taxon>Sulfurovum</taxon>
        <taxon>environmental samples</taxon>
    </lineage>
</organism>
<dbReference type="AlphaFoldDB" id="A0A6S6SNZ9"/>
<dbReference type="PROSITE" id="PS51257">
    <property type="entry name" value="PROKAR_LIPOPROTEIN"/>
    <property type="match status" value="1"/>
</dbReference>
<protein>
    <recommendedName>
        <fullName evidence="2">Lipoprotein</fullName>
    </recommendedName>
</protein>
<evidence type="ECO:0008006" key="2">
    <source>
        <dbReference type="Google" id="ProtNLM"/>
    </source>
</evidence>
<accession>A0A6S6SNZ9</accession>
<sequence>MYKNILLLTSALLIVGCSAKKEECNVRDKSDFGQLFTKDDIYHNSLVNTQKAQLMASFETKALLTATYLNPVFEERGCKKRFTDKMEDAEYFFVGVYIENSEKYEFNTKGYSLTLDGLEPIDIKELDKNDPLRYEMPMVDNWSTYYKVKFKKTLKNDFSLIFENDRFGKDILNYSKGEKPLFESLTNLGK</sequence>
<reference evidence="1" key="1">
    <citation type="submission" date="2020-01" db="EMBL/GenBank/DDBJ databases">
        <authorList>
            <person name="Meier V. D."/>
            <person name="Meier V D."/>
        </authorList>
    </citation>
    <scope>NUCLEOTIDE SEQUENCE</scope>
    <source>
        <strain evidence="1">HLG_WM_MAG_06</strain>
    </source>
</reference>
<proteinExistence type="predicted"/>
<evidence type="ECO:0000313" key="1">
    <source>
        <dbReference type="EMBL" id="CAA6808970.1"/>
    </source>
</evidence>
<dbReference type="EMBL" id="CACVAP010000057">
    <property type="protein sequence ID" value="CAA6808970.1"/>
    <property type="molecule type" value="Genomic_DNA"/>
</dbReference>
<gene>
    <name evidence="1" type="ORF">HELGO_WM17718</name>
</gene>
<name>A0A6S6SNZ9_9BACT</name>